<dbReference type="EC" id="3.1.4.4" evidence="4"/>
<evidence type="ECO:0000256" key="8">
    <source>
        <dbReference type="ARBA" id="ARBA00022737"/>
    </source>
</evidence>
<dbReference type="InterPro" id="IPR035892">
    <property type="entry name" value="C2_domain_sf"/>
</dbReference>
<dbReference type="InterPro" id="IPR000719">
    <property type="entry name" value="Prot_kinase_dom"/>
</dbReference>
<keyword evidence="8" id="KW-0677">Repeat</keyword>
<dbReference type="Gene3D" id="1.10.510.10">
    <property type="entry name" value="Transferase(Phosphotransferase) domain 1"/>
    <property type="match status" value="1"/>
</dbReference>
<dbReference type="SMART" id="SM00155">
    <property type="entry name" value="PLDc"/>
    <property type="match status" value="4"/>
</dbReference>
<dbReference type="FunFam" id="3.30.200.20:FF:000039">
    <property type="entry name" value="receptor-like protein kinase FERONIA"/>
    <property type="match status" value="1"/>
</dbReference>
<dbReference type="FunFam" id="3.30.870.10:FF:000025">
    <property type="entry name" value="Phospholipase D delta"/>
    <property type="match status" value="1"/>
</dbReference>
<dbReference type="InterPro" id="IPR011009">
    <property type="entry name" value="Kinase-like_dom_sf"/>
</dbReference>
<dbReference type="InterPro" id="IPR024632">
    <property type="entry name" value="PLipase_D_C"/>
</dbReference>
<keyword evidence="9 19" id="KW-0547">Nucleotide-binding</keyword>
<feature type="domain" description="PLD phosphodiesterase" evidence="22">
    <location>
        <begin position="729"/>
        <end position="764"/>
    </location>
</feature>
<gene>
    <name evidence="23" type="ORF">OSB04_022581</name>
</gene>
<dbReference type="InterPro" id="IPR001245">
    <property type="entry name" value="Ser-Thr/Tyr_kinase_cat_dom"/>
</dbReference>
<evidence type="ECO:0000256" key="4">
    <source>
        <dbReference type="ARBA" id="ARBA00012027"/>
    </source>
</evidence>
<dbReference type="EMBL" id="JARYMX010000005">
    <property type="protein sequence ID" value="KAJ9550038.1"/>
    <property type="molecule type" value="Genomic_DNA"/>
</dbReference>
<dbReference type="Pfam" id="PF00168">
    <property type="entry name" value="C2"/>
    <property type="match status" value="1"/>
</dbReference>
<dbReference type="Pfam" id="PF00614">
    <property type="entry name" value="PLDc"/>
    <property type="match status" value="2"/>
</dbReference>
<evidence type="ECO:0000256" key="13">
    <source>
        <dbReference type="ARBA" id="ARBA00022840"/>
    </source>
</evidence>
<evidence type="ECO:0000259" key="20">
    <source>
        <dbReference type="PROSITE" id="PS50004"/>
    </source>
</evidence>
<protein>
    <recommendedName>
        <fullName evidence="16">Phospholipase D alpha 1</fullName>
        <ecNumber evidence="4">3.1.4.4</ecNumber>
    </recommendedName>
    <alternativeName>
        <fullName evidence="17">Choline phosphatase 1</fullName>
    </alternativeName>
    <alternativeName>
        <fullName evidence="18">Phosphatidylcholine-hydrolyzing phospholipase D 1</fullName>
    </alternativeName>
</protein>
<keyword evidence="24" id="KW-1185">Reference proteome</keyword>
<feature type="domain" description="PLD phosphodiesterase" evidence="22">
    <location>
        <begin position="1538"/>
        <end position="1565"/>
    </location>
</feature>
<dbReference type="GO" id="GO:0005886">
    <property type="term" value="C:plasma membrane"/>
    <property type="evidence" value="ECO:0007669"/>
    <property type="project" value="TreeGrafter"/>
</dbReference>
<dbReference type="SUPFAM" id="SSF56024">
    <property type="entry name" value="Phospholipase D/nuclease"/>
    <property type="match status" value="5"/>
</dbReference>
<dbReference type="PROSITE" id="PS00108">
    <property type="entry name" value="PROTEIN_KINASE_ST"/>
    <property type="match status" value="1"/>
</dbReference>
<evidence type="ECO:0000313" key="23">
    <source>
        <dbReference type="EMBL" id="KAJ9550038.1"/>
    </source>
</evidence>
<evidence type="ECO:0000256" key="17">
    <source>
        <dbReference type="ARBA" id="ARBA00042228"/>
    </source>
</evidence>
<keyword evidence="12" id="KW-0106">Calcium</keyword>
<keyword evidence="6" id="KW-0808">Transferase</keyword>
<keyword evidence="14" id="KW-0442">Lipid degradation</keyword>
<dbReference type="Gene3D" id="3.30.200.20">
    <property type="entry name" value="Phosphorylase Kinase, domain 1"/>
    <property type="match status" value="1"/>
</dbReference>
<comment type="similarity">
    <text evidence="3">Belongs to the phospholipase D family. C2-PLD subfamily.</text>
</comment>
<name>A0AA38T478_9ASTR</name>
<evidence type="ECO:0000256" key="11">
    <source>
        <dbReference type="ARBA" id="ARBA00022801"/>
    </source>
</evidence>
<dbReference type="GO" id="GO:0004630">
    <property type="term" value="F:phospholipase D activity"/>
    <property type="evidence" value="ECO:0007669"/>
    <property type="project" value="UniProtKB-EC"/>
</dbReference>
<feature type="binding site" evidence="19">
    <location>
        <position position="104"/>
    </location>
    <ligand>
        <name>ATP</name>
        <dbReference type="ChEBI" id="CHEBI:30616"/>
    </ligand>
</feature>
<dbReference type="SUPFAM" id="SSF49562">
    <property type="entry name" value="C2 domain (Calcium/lipid-binding domain, CaLB)"/>
    <property type="match status" value="1"/>
</dbReference>
<evidence type="ECO:0000259" key="21">
    <source>
        <dbReference type="PROSITE" id="PS50011"/>
    </source>
</evidence>
<dbReference type="PROSITE" id="PS50011">
    <property type="entry name" value="PROTEIN_KINASE_DOM"/>
    <property type="match status" value="1"/>
</dbReference>
<dbReference type="Pfam" id="PF12357">
    <property type="entry name" value="PLD_C"/>
    <property type="match status" value="1"/>
</dbReference>
<evidence type="ECO:0000256" key="1">
    <source>
        <dbReference type="ARBA" id="ARBA00000798"/>
    </source>
</evidence>
<dbReference type="Proteomes" id="UP001172457">
    <property type="component" value="Chromosome 5"/>
</dbReference>
<keyword evidence="13 19" id="KW-0067">ATP-binding</keyword>
<dbReference type="GO" id="GO:0046872">
    <property type="term" value="F:metal ion binding"/>
    <property type="evidence" value="ECO:0007669"/>
    <property type="project" value="UniProtKB-KW"/>
</dbReference>
<evidence type="ECO:0000256" key="16">
    <source>
        <dbReference type="ARBA" id="ARBA00041119"/>
    </source>
</evidence>
<sequence length="1692" mass="191135">MIIGVINGRKSAELEILKKQAGETMAKKENRKQCKCRWSNIVKESEEQQWWELRIEKHIWKTSSSDIQKATNNFKECIGKGGYGLVYKGQLSIAGKRTTIAVKKLNEQFGQGLKEFLTEIYLLTGQNHPNLISLIGYCDDGDEKIIVYEYAENGSLDTYINNTNRTLLTWRERLKICMEAAMGLDHLHNHAGTNQAIIHRDIKSSNILLDGNWVAKISDLGLSKLSLAGLNRSLVVTHAAGTFGYLEPESINTGIVKKESDVYSFGMVLFEVLCGRLCMSKHEDGLLLSAHVAKDYYEKKKLIEIIDPCIREKMSLESVDTFSTVAYGCLHDDRGGRPTMDLVVKKLRESLKIQVEYESGKKEKKLKQHSMAEIGYEGSQHRQGTKIIPLKSSNAPLKVLLLHGNLDIWVEGANNLPNMDMFRNKLSQVFGKLHMFSGKSKIDDGKPENTSDPYVTVSIANVVIARTCVISDSENPVWCQHFYVPVAHYSAEVQFVVKDNDVVGSEIIGTVGVPVEQLVSLSIVEGTFPILKESGMPCRPGAVLTLRIQYTPLERVPLSQDGVGSNVNINGVSGTYFPLRRGGKVTLYQDADVDDGCLPNMWLDDGLKYENGNCWHDICEAIKQAQHLIYITGWSVFHSLQLVRNGEGAKDSFLGDLLKTKSSEGVRVLLLIWDDPTSRSILGLRTQGAMQTHDEETQRFFKHSLVQVLLCPRSAGKGHSWAQKQEVEAIYSHHQKTVIVDIHAGNNRRRIMAFVGGLDLCDGRYDTPGHPIFSTLQTVHKDDYHQPNYNGHTVGCPRQPWHDLHSQIEGPAAYDVLKNFEERWLRASKQHGIRKAKKSSYDSLLNLDRIPDILGIDDAHCTNEQDPNGWHVQVFRSIDSDSVNGFPEDPKDATSKNLLCGKNVLIDMSIHTAYVKAIRAAQHFIYIESQCFLGSSFNWSTHKTLGANNLIPMEIALKIVNKIRAKERFAAYIVIPMWPEGSPTSNIVQSILFWQSLSRKNRRFMIFVHSKGMIVDDEFVILGSANINQRSLDGSKDTEISMGAYQPYHTWAHKRDSPHGQHGVMQTHDEETQHFFKHSSVQVLLCPRSAGKGHSWAQRKEVEKIYAHQQKTVIVDADAGNDRRWIMAFVGGLDLCDGRYDTPGHPIFSTLQTVHKDDYHQPNYSGRTVGCPRQPWHDLHSRIEGPAAYDVLKNFEERWLRASKPHEIHKPKKSSDDSLLSLDRFPVILGIDDAHCTSEQDLNGWHVQVFRSIDSNSVNGFPKNPKDATSKNLLCGKNVLIDMSIHTAYVKAIRAAQHFIYIESQCFLGSSFNWSNHKTLGENNLIPMEIALKIVNKIRAKERFAVYIVIPMWPEGSPTSDLAQSILFWQNLVCGKNVLIDMSIHTAYVKAIRDAQHFIYIENEYFLGSSFNWSNYKTLGANNLIPMEIALKIANKIRVKERFAAYIVIPMWPQGIPTSTAVQKILYCQNKTMRMMYKVIYKALQEVGLQNVYEPQDYLNFYCLGTRESSKGDEPSLDEKGSKAANTPQSLSRKSRRFMIYVHSKGMIVDDEFVILGSANINQRSLEGSRDTEIAMGAYQPYHTWAHKRNSPHGQIFGYRMSLWAEHIGGIESCFERPESLECVRRVRLLSESNWKQYVAVEVSDMKSHLLKYPVEVGRTGEVWPLPGWPNFPDLGGNIVGTFDGVENDLTI</sequence>
<dbReference type="Pfam" id="PF07714">
    <property type="entry name" value="PK_Tyr_Ser-Thr"/>
    <property type="match status" value="1"/>
</dbReference>
<keyword evidence="10" id="KW-0418">Kinase</keyword>
<evidence type="ECO:0000256" key="3">
    <source>
        <dbReference type="ARBA" id="ARBA00010683"/>
    </source>
</evidence>
<dbReference type="InterPro" id="IPR017441">
    <property type="entry name" value="Protein_kinase_ATP_BS"/>
</dbReference>
<feature type="domain" description="Protein kinase" evidence="21">
    <location>
        <begin position="72"/>
        <end position="351"/>
    </location>
</feature>
<keyword evidence="7" id="KW-0479">Metal-binding</keyword>
<dbReference type="CDD" id="cd04015">
    <property type="entry name" value="C2_plant_PLD"/>
    <property type="match status" value="1"/>
</dbReference>
<dbReference type="InterPro" id="IPR008271">
    <property type="entry name" value="Ser/Thr_kinase_AS"/>
</dbReference>
<reference evidence="23" key="1">
    <citation type="submission" date="2023-03" db="EMBL/GenBank/DDBJ databases">
        <title>Chromosome-scale reference genome and RAD-based genetic map of yellow starthistle (Centaurea solstitialis) reveal putative structural variation and QTLs associated with invader traits.</title>
        <authorList>
            <person name="Reatini B."/>
            <person name="Cang F.A."/>
            <person name="Jiang Q."/>
            <person name="Mckibben M.T.W."/>
            <person name="Barker M.S."/>
            <person name="Rieseberg L.H."/>
            <person name="Dlugosch K.M."/>
        </authorList>
    </citation>
    <scope>NUCLEOTIDE SEQUENCE</scope>
    <source>
        <strain evidence="23">CAN-66</strain>
        <tissue evidence="23">Leaf</tissue>
    </source>
</reference>
<comment type="cofactor">
    <cofactor evidence="2">
        <name>Ca(2+)</name>
        <dbReference type="ChEBI" id="CHEBI:29108"/>
    </cofactor>
</comment>
<keyword evidence="11" id="KW-0378">Hydrolase</keyword>
<evidence type="ECO:0000256" key="7">
    <source>
        <dbReference type="ARBA" id="ARBA00022723"/>
    </source>
</evidence>
<evidence type="ECO:0000256" key="5">
    <source>
        <dbReference type="ARBA" id="ARBA00022527"/>
    </source>
</evidence>
<feature type="domain" description="PLD phosphodiesterase" evidence="22">
    <location>
        <begin position="1004"/>
        <end position="1031"/>
    </location>
</feature>
<dbReference type="InterPro" id="IPR000008">
    <property type="entry name" value="C2_dom"/>
</dbReference>
<evidence type="ECO:0000256" key="6">
    <source>
        <dbReference type="ARBA" id="ARBA00022679"/>
    </source>
</evidence>
<evidence type="ECO:0000256" key="15">
    <source>
        <dbReference type="ARBA" id="ARBA00023098"/>
    </source>
</evidence>
<dbReference type="GO" id="GO:0009395">
    <property type="term" value="P:phospholipid catabolic process"/>
    <property type="evidence" value="ECO:0007669"/>
    <property type="project" value="TreeGrafter"/>
</dbReference>
<dbReference type="SMART" id="SM00220">
    <property type="entry name" value="S_TKc"/>
    <property type="match status" value="1"/>
</dbReference>
<evidence type="ECO:0000256" key="12">
    <source>
        <dbReference type="ARBA" id="ARBA00022837"/>
    </source>
</evidence>
<evidence type="ECO:0000256" key="18">
    <source>
        <dbReference type="ARBA" id="ARBA00042781"/>
    </source>
</evidence>
<comment type="caution">
    <text evidence="23">The sequence shown here is derived from an EMBL/GenBank/DDBJ whole genome shotgun (WGS) entry which is preliminary data.</text>
</comment>
<dbReference type="PROSITE" id="PS50035">
    <property type="entry name" value="PLD"/>
    <property type="match status" value="3"/>
</dbReference>
<accession>A0AA38T478</accession>
<dbReference type="InterPro" id="IPR001736">
    <property type="entry name" value="PLipase_D/transphosphatidylase"/>
</dbReference>
<dbReference type="PANTHER" id="PTHR18896">
    <property type="entry name" value="PHOSPHOLIPASE D"/>
    <property type="match status" value="1"/>
</dbReference>
<keyword evidence="15" id="KW-0443">Lipid metabolism</keyword>
<dbReference type="GO" id="GO:0004674">
    <property type="term" value="F:protein serine/threonine kinase activity"/>
    <property type="evidence" value="ECO:0007669"/>
    <property type="project" value="UniProtKB-KW"/>
</dbReference>
<dbReference type="InterPro" id="IPR015679">
    <property type="entry name" value="PLipase_D_fam"/>
</dbReference>
<evidence type="ECO:0000256" key="19">
    <source>
        <dbReference type="PROSITE-ProRule" id="PRU10141"/>
    </source>
</evidence>
<dbReference type="PANTHER" id="PTHR18896:SF201">
    <property type="entry name" value="PHOSPHOLIPASE D"/>
    <property type="match status" value="1"/>
</dbReference>
<organism evidence="23 24">
    <name type="scientific">Centaurea solstitialis</name>
    <name type="common">yellow star-thistle</name>
    <dbReference type="NCBI Taxonomy" id="347529"/>
    <lineage>
        <taxon>Eukaryota</taxon>
        <taxon>Viridiplantae</taxon>
        <taxon>Streptophyta</taxon>
        <taxon>Embryophyta</taxon>
        <taxon>Tracheophyta</taxon>
        <taxon>Spermatophyta</taxon>
        <taxon>Magnoliopsida</taxon>
        <taxon>eudicotyledons</taxon>
        <taxon>Gunneridae</taxon>
        <taxon>Pentapetalae</taxon>
        <taxon>asterids</taxon>
        <taxon>campanulids</taxon>
        <taxon>Asterales</taxon>
        <taxon>Asteraceae</taxon>
        <taxon>Carduoideae</taxon>
        <taxon>Cardueae</taxon>
        <taxon>Centaureinae</taxon>
        <taxon>Centaurea</taxon>
    </lineage>
</organism>
<dbReference type="Gene3D" id="2.60.40.150">
    <property type="entry name" value="C2 domain"/>
    <property type="match status" value="1"/>
</dbReference>
<evidence type="ECO:0000256" key="10">
    <source>
        <dbReference type="ARBA" id="ARBA00022777"/>
    </source>
</evidence>
<feature type="domain" description="C2" evidence="20">
    <location>
        <begin position="382"/>
        <end position="528"/>
    </location>
</feature>
<proteinExistence type="inferred from homology"/>
<dbReference type="Gene3D" id="3.30.870.10">
    <property type="entry name" value="Endonuclease Chain A"/>
    <property type="match status" value="5"/>
</dbReference>
<keyword evidence="5" id="KW-0723">Serine/threonine-protein kinase</keyword>
<dbReference type="SMART" id="SM00239">
    <property type="entry name" value="C2"/>
    <property type="match status" value="1"/>
</dbReference>
<evidence type="ECO:0000256" key="2">
    <source>
        <dbReference type="ARBA" id="ARBA00001913"/>
    </source>
</evidence>
<dbReference type="SUPFAM" id="SSF56112">
    <property type="entry name" value="Protein kinase-like (PK-like)"/>
    <property type="match status" value="1"/>
</dbReference>
<dbReference type="PROSITE" id="PS00107">
    <property type="entry name" value="PROTEIN_KINASE_ATP"/>
    <property type="match status" value="1"/>
</dbReference>
<evidence type="ECO:0000256" key="14">
    <source>
        <dbReference type="ARBA" id="ARBA00022963"/>
    </source>
</evidence>
<comment type="catalytic activity">
    <reaction evidence="1">
        <text>a 1,2-diacyl-sn-glycero-3-phosphocholine + H2O = a 1,2-diacyl-sn-glycero-3-phosphate + choline + H(+)</text>
        <dbReference type="Rhea" id="RHEA:14445"/>
        <dbReference type="ChEBI" id="CHEBI:15354"/>
        <dbReference type="ChEBI" id="CHEBI:15377"/>
        <dbReference type="ChEBI" id="CHEBI:15378"/>
        <dbReference type="ChEBI" id="CHEBI:57643"/>
        <dbReference type="ChEBI" id="CHEBI:58608"/>
        <dbReference type="EC" id="3.1.4.4"/>
    </reaction>
</comment>
<dbReference type="GO" id="GO:0005524">
    <property type="term" value="F:ATP binding"/>
    <property type="evidence" value="ECO:0007669"/>
    <property type="project" value="UniProtKB-UniRule"/>
</dbReference>
<dbReference type="PROSITE" id="PS50004">
    <property type="entry name" value="C2"/>
    <property type="match status" value="1"/>
</dbReference>
<evidence type="ECO:0000256" key="9">
    <source>
        <dbReference type="ARBA" id="ARBA00022741"/>
    </source>
</evidence>
<evidence type="ECO:0000313" key="24">
    <source>
        <dbReference type="Proteomes" id="UP001172457"/>
    </source>
</evidence>
<evidence type="ECO:0000259" key="22">
    <source>
        <dbReference type="PROSITE" id="PS50035"/>
    </source>
</evidence>